<proteinExistence type="inferred from homology"/>
<evidence type="ECO:0000256" key="4">
    <source>
        <dbReference type="ARBA" id="ARBA00022692"/>
    </source>
</evidence>
<protein>
    <recommendedName>
        <fullName evidence="8">Wax synthase domain-containing protein</fullName>
    </recommendedName>
</protein>
<dbReference type="PANTHER" id="PTHR31595:SF67">
    <property type="entry name" value="WAX SYNTHASE DOMAIN-CONTAINING PROTEIN"/>
    <property type="match status" value="1"/>
</dbReference>
<dbReference type="OrthoDB" id="2796277at2759"/>
<sequence>MAISFVAGLISVYGIVTCLTWLLFMRPQFDAKRIERRKIQQDKIITADSKRKTTAYGEGKNSDVRQRIRVNGEEVKLSSGSKAPNGKDSYPDKIWERLDWISDLIINFRGPGWNWAIPNIPKSPPFVYNKLGEPADEASRHDISRTGIKRFNTRSEVFRVQVPRFIIGYCLLDVVKTIMMNDAYFWLGPNNYAMPTHVAVMSPIIRSLYRELLSMAGVLISLDMVFLLAPLIGCLLLGPSSFMGLRGEAWYYPTTWGSFSVIANKGLAGLWGGAWHQIFRLIFSSPTNYLITNGYLDAKSSTTKLIASFFVFGISGLLHAGGSISQIPDTRPWSPPKFFMLQAVGIILQTGSCVVLSQYIKNTPRPVRQATNVVYALSWGLLTGWLIADDFARGGIWLYEPIPISLLRGLGFAGKDHGWWCWEHVGLGWYTGEHWWESGIAI</sequence>
<keyword evidence="10" id="KW-1185">Reference proteome</keyword>
<dbReference type="InterPro" id="IPR044851">
    <property type="entry name" value="Wax_synthase"/>
</dbReference>
<gene>
    <name evidence="9" type="ORF">BOTCAL_0054g00060</name>
</gene>
<dbReference type="GO" id="GO:0006629">
    <property type="term" value="P:lipid metabolic process"/>
    <property type="evidence" value="ECO:0007669"/>
    <property type="project" value="InterPro"/>
</dbReference>
<accession>A0A4Y8DCY8</accession>
<feature type="domain" description="Wax synthase" evidence="8">
    <location>
        <begin position="262"/>
        <end position="340"/>
    </location>
</feature>
<dbReference type="Proteomes" id="UP000297299">
    <property type="component" value="Unassembled WGS sequence"/>
</dbReference>
<dbReference type="AlphaFoldDB" id="A0A4Y8DCY8"/>
<evidence type="ECO:0000313" key="9">
    <source>
        <dbReference type="EMBL" id="TEY77478.1"/>
    </source>
</evidence>
<dbReference type="InterPro" id="IPR032805">
    <property type="entry name" value="Wax_synthase_dom"/>
</dbReference>
<keyword evidence="6 7" id="KW-0472">Membrane</keyword>
<evidence type="ECO:0000256" key="5">
    <source>
        <dbReference type="ARBA" id="ARBA00022989"/>
    </source>
</evidence>
<feature type="transmembrane region" description="Helical" evidence="7">
    <location>
        <begin position="212"/>
        <end position="238"/>
    </location>
</feature>
<feature type="transmembrane region" description="Helical" evidence="7">
    <location>
        <begin position="305"/>
        <end position="327"/>
    </location>
</feature>
<name>A0A4Y8DCY8_9HELO</name>
<dbReference type="GO" id="GO:0016020">
    <property type="term" value="C:membrane"/>
    <property type="evidence" value="ECO:0007669"/>
    <property type="project" value="UniProtKB-SubCell"/>
</dbReference>
<keyword evidence="3" id="KW-0808">Transferase</keyword>
<keyword evidence="5 7" id="KW-1133">Transmembrane helix</keyword>
<evidence type="ECO:0000256" key="7">
    <source>
        <dbReference type="SAM" id="Phobius"/>
    </source>
</evidence>
<dbReference type="Pfam" id="PF13813">
    <property type="entry name" value="MBOAT_2"/>
    <property type="match status" value="1"/>
</dbReference>
<keyword evidence="4 7" id="KW-0812">Transmembrane</keyword>
<reference evidence="9 10" key="1">
    <citation type="submission" date="2017-11" db="EMBL/GenBank/DDBJ databases">
        <title>Comparative genomics of Botrytis spp.</title>
        <authorList>
            <person name="Valero-Jimenez C.A."/>
            <person name="Tapia P."/>
            <person name="Veloso J."/>
            <person name="Silva-Moreno E."/>
            <person name="Staats M."/>
            <person name="Valdes J.H."/>
            <person name="Van Kan J.A.L."/>
        </authorList>
    </citation>
    <scope>NUCLEOTIDE SEQUENCE [LARGE SCALE GENOMIC DNA]</scope>
    <source>
        <strain evidence="9 10">MUCL2830</strain>
    </source>
</reference>
<evidence type="ECO:0000256" key="2">
    <source>
        <dbReference type="ARBA" id="ARBA00007282"/>
    </source>
</evidence>
<organism evidence="9 10">
    <name type="scientific">Botryotinia calthae</name>
    <dbReference type="NCBI Taxonomy" id="38488"/>
    <lineage>
        <taxon>Eukaryota</taxon>
        <taxon>Fungi</taxon>
        <taxon>Dikarya</taxon>
        <taxon>Ascomycota</taxon>
        <taxon>Pezizomycotina</taxon>
        <taxon>Leotiomycetes</taxon>
        <taxon>Helotiales</taxon>
        <taxon>Sclerotiniaceae</taxon>
        <taxon>Botryotinia</taxon>
    </lineage>
</organism>
<comment type="subcellular location">
    <subcellularLocation>
        <location evidence="1">Membrane</location>
        <topology evidence="1">Multi-pass membrane protein</topology>
    </subcellularLocation>
</comment>
<comment type="similarity">
    <text evidence="2">Belongs to the wax synthase family.</text>
</comment>
<evidence type="ECO:0000256" key="6">
    <source>
        <dbReference type="ARBA" id="ARBA00023136"/>
    </source>
</evidence>
<dbReference type="PANTHER" id="PTHR31595">
    <property type="entry name" value="LONG-CHAIN-ALCOHOL O-FATTY-ACYLTRANSFERASE 3-RELATED"/>
    <property type="match status" value="1"/>
</dbReference>
<dbReference type="GO" id="GO:0008374">
    <property type="term" value="F:O-acyltransferase activity"/>
    <property type="evidence" value="ECO:0007669"/>
    <property type="project" value="InterPro"/>
</dbReference>
<evidence type="ECO:0000313" key="10">
    <source>
        <dbReference type="Proteomes" id="UP000297299"/>
    </source>
</evidence>
<evidence type="ECO:0000256" key="3">
    <source>
        <dbReference type="ARBA" id="ARBA00022679"/>
    </source>
</evidence>
<dbReference type="EMBL" id="PHWZ01000054">
    <property type="protein sequence ID" value="TEY77478.1"/>
    <property type="molecule type" value="Genomic_DNA"/>
</dbReference>
<evidence type="ECO:0000256" key="1">
    <source>
        <dbReference type="ARBA" id="ARBA00004141"/>
    </source>
</evidence>
<comment type="caution">
    <text evidence="9">The sequence shown here is derived from an EMBL/GenBank/DDBJ whole genome shotgun (WGS) entry which is preliminary data.</text>
</comment>
<feature type="transmembrane region" description="Helical" evidence="7">
    <location>
        <begin position="6"/>
        <end position="24"/>
    </location>
</feature>
<evidence type="ECO:0000259" key="8">
    <source>
        <dbReference type="Pfam" id="PF13813"/>
    </source>
</evidence>
<feature type="transmembrane region" description="Helical" evidence="7">
    <location>
        <begin position="339"/>
        <end position="360"/>
    </location>
</feature>